<evidence type="ECO:0000256" key="2">
    <source>
        <dbReference type="SAM" id="SignalP"/>
    </source>
</evidence>
<evidence type="ECO:0008006" key="5">
    <source>
        <dbReference type="Google" id="ProtNLM"/>
    </source>
</evidence>
<feature type="region of interest" description="Disordered" evidence="1">
    <location>
        <begin position="24"/>
        <end position="64"/>
    </location>
</feature>
<dbReference type="EMBL" id="KZ084086">
    <property type="protein sequence ID" value="OSD08578.1"/>
    <property type="molecule type" value="Genomic_DNA"/>
</dbReference>
<dbReference type="AlphaFoldDB" id="A0A1Y2J5A5"/>
<feature type="compositionally biased region" description="Low complexity" evidence="1">
    <location>
        <begin position="53"/>
        <end position="64"/>
    </location>
</feature>
<proteinExistence type="predicted"/>
<keyword evidence="2" id="KW-0732">Signal</keyword>
<evidence type="ECO:0000313" key="3">
    <source>
        <dbReference type="EMBL" id="OSD08578.1"/>
    </source>
</evidence>
<reference evidence="3 4" key="1">
    <citation type="journal article" date="2015" name="Biotechnol. Biofuels">
        <title>Enhanced degradation of softwood versus hardwood by the white-rot fungus Pycnoporus coccineus.</title>
        <authorList>
            <person name="Couturier M."/>
            <person name="Navarro D."/>
            <person name="Chevret D."/>
            <person name="Henrissat B."/>
            <person name="Piumi F."/>
            <person name="Ruiz-Duenas F.J."/>
            <person name="Martinez A.T."/>
            <person name="Grigoriev I.V."/>
            <person name="Riley R."/>
            <person name="Lipzen A."/>
            <person name="Berrin J.G."/>
            <person name="Master E.R."/>
            <person name="Rosso M.N."/>
        </authorList>
    </citation>
    <scope>NUCLEOTIDE SEQUENCE [LARGE SCALE GENOMIC DNA]</scope>
    <source>
        <strain evidence="3 4">BRFM310</strain>
    </source>
</reference>
<accession>A0A1Y2J5A5</accession>
<feature type="chain" id="PRO_5012260168" description="Secreted protein" evidence="2">
    <location>
        <begin position="23"/>
        <end position="182"/>
    </location>
</feature>
<dbReference type="Proteomes" id="UP000193067">
    <property type="component" value="Unassembled WGS sequence"/>
</dbReference>
<keyword evidence="4" id="KW-1185">Reference proteome</keyword>
<evidence type="ECO:0000256" key="1">
    <source>
        <dbReference type="SAM" id="MobiDB-lite"/>
    </source>
</evidence>
<name>A0A1Y2J5A5_TRAC3</name>
<gene>
    <name evidence="3" type="ORF">PYCCODRAFT_35244</name>
</gene>
<evidence type="ECO:0000313" key="4">
    <source>
        <dbReference type="Proteomes" id="UP000193067"/>
    </source>
</evidence>
<protein>
    <recommendedName>
        <fullName evidence="5">Secreted protein</fullName>
    </recommendedName>
</protein>
<feature type="signal peptide" evidence="2">
    <location>
        <begin position="1"/>
        <end position="22"/>
    </location>
</feature>
<organism evidence="3 4">
    <name type="scientific">Trametes coccinea (strain BRFM310)</name>
    <name type="common">Pycnoporus coccineus</name>
    <dbReference type="NCBI Taxonomy" id="1353009"/>
    <lineage>
        <taxon>Eukaryota</taxon>
        <taxon>Fungi</taxon>
        <taxon>Dikarya</taxon>
        <taxon>Basidiomycota</taxon>
        <taxon>Agaricomycotina</taxon>
        <taxon>Agaricomycetes</taxon>
        <taxon>Polyporales</taxon>
        <taxon>Polyporaceae</taxon>
        <taxon>Trametes</taxon>
    </lineage>
</organism>
<sequence length="182" mass="19847">MSVVPQILPLCTLLHTLVLRSAQTPASVPGSPRLNQSPLRTLKSPPHTHRRSQLSPSVQSLSSRARATPCPVLISPSGHRTSRAHSRRACLPFNVHAVHRCCHLLTPAHRFPPLTTPPLQAHPSTRTVCYIHRQGPRTTALRTTRLSAEEIARGNICTYNLQTAQSPVIAHSSLSTVVQDAS</sequence>